<protein>
    <submittedName>
        <fullName evidence="2">Uncharacterized protein</fullName>
    </submittedName>
</protein>
<comment type="caution">
    <text evidence="2">The sequence shown here is derived from an EMBL/GenBank/DDBJ whole genome shotgun (WGS) entry which is preliminary data.</text>
</comment>
<feature type="region of interest" description="Disordered" evidence="1">
    <location>
        <begin position="1"/>
        <end position="22"/>
    </location>
</feature>
<evidence type="ECO:0000313" key="2">
    <source>
        <dbReference type="EMBL" id="PZO74912.1"/>
    </source>
</evidence>
<gene>
    <name evidence="2" type="ORF">DI640_06585</name>
</gene>
<evidence type="ECO:0000256" key="1">
    <source>
        <dbReference type="SAM" id="MobiDB-lite"/>
    </source>
</evidence>
<accession>A0A2W4Z359</accession>
<sequence length="102" mass="11209">MCAADKHLWKKPESGRSLKSQSARREANCALARFSAAGSLRAAPPAHSTAHQNRTVDDGSARCRFVVSNPSVMAQFCRLKSPDRMELKLAKWTLGALSPEER</sequence>
<organism evidence="2 3">
    <name type="scientific">Sphingomonas taxi</name>
    <dbReference type="NCBI Taxonomy" id="1549858"/>
    <lineage>
        <taxon>Bacteria</taxon>
        <taxon>Pseudomonadati</taxon>
        <taxon>Pseudomonadota</taxon>
        <taxon>Alphaproteobacteria</taxon>
        <taxon>Sphingomonadales</taxon>
        <taxon>Sphingomonadaceae</taxon>
        <taxon>Sphingomonas</taxon>
    </lineage>
</organism>
<evidence type="ECO:0000313" key="3">
    <source>
        <dbReference type="Proteomes" id="UP000249555"/>
    </source>
</evidence>
<dbReference type="Proteomes" id="UP000249555">
    <property type="component" value="Unassembled WGS sequence"/>
</dbReference>
<name>A0A2W4Z359_9SPHN</name>
<reference evidence="2 3" key="1">
    <citation type="submission" date="2017-08" db="EMBL/GenBank/DDBJ databases">
        <title>Infants hospitalized years apart are colonized by the same room-sourced microbial strains.</title>
        <authorList>
            <person name="Brooks B."/>
            <person name="Olm M.R."/>
            <person name="Firek B.A."/>
            <person name="Baker R."/>
            <person name="Thomas B.C."/>
            <person name="Morowitz M.J."/>
            <person name="Banfield J.F."/>
        </authorList>
    </citation>
    <scope>NUCLEOTIDE SEQUENCE [LARGE SCALE GENOMIC DNA]</scope>
    <source>
        <strain evidence="2">S2_018_000_R3_119</strain>
    </source>
</reference>
<dbReference type="AlphaFoldDB" id="A0A2W4Z359"/>
<dbReference type="EMBL" id="QFMX01000005">
    <property type="protein sequence ID" value="PZO74912.1"/>
    <property type="molecule type" value="Genomic_DNA"/>
</dbReference>
<feature type="compositionally biased region" description="Basic and acidic residues" evidence="1">
    <location>
        <begin position="1"/>
        <end position="16"/>
    </location>
</feature>
<proteinExistence type="predicted"/>